<evidence type="ECO:0000313" key="3">
    <source>
        <dbReference type="Proteomes" id="UP000230750"/>
    </source>
</evidence>
<name>A0A2G8KYX4_STIJA</name>
<protein>
    <submittedName>
        <fullName evidence="2">Uncharacterized protein</fullName>
    </submittedName>
</protein>
<evidence type="ECO:0000256" key="1">
    <source>
        <dbReference type="SAM" id="MobiDB-lite"/>
    </source>
</evidence>
<evidence type="ECO:0000313" key="2">
    <source>
        <dbReference type="EMBL" id="PIK53197.1"/>
    </source>
</evidence>
<dbReference type="EMBL" id="MRZV01000296">
    <property type="protein sequence ID" value="PIK53197.1"/>
    <property type="molecule type" value="Genomic_DNA"/>
</dbReference>
<comment type="caution">
    <text evidence="2">The sequence shown here is derived from an EMBL/GenBank/DDBJ whole genome shotgun (WGS) entry which is preliminary data.</text>
</comment>
<feature type="region of interest" description="Disordered" evidence="1">
    <location>
        <begin position="1"/>
        <end position="29"/>
    </location>
</feature>
<dbReference type="Proteomes" id="UP000230750">
    <property type="component" value="Unassembled WGS sequence"/>
</dbReference>
<proteinExistence type="predicted"/>
<feature type="compositionally biased region" description="Basic and acidic residues" evidence="1">
    <location>
        <begin position="13"/>
        <end position="22"/>
    </location>
</feature>
<dbReference type="AlphaFoldDB" id="A0A2G8KYX4"/>
<feature type="non-terminal residue" evidence="2">
    <location>
        <position position="69"/>
    </location>
</feature>
<gene>
    <name evidence="2" type="ORF">BSL78_09907</name>
</gene>
<keyword evidence="3" id="KW-1185">Reference proteome</keyword>
<reference evidence="2 3" key="1">
    <citation type="journal article" date="2017" name="PLoS Biol.">
        <title>The sea cucumber genome provides insights into morphological evolution and visceral regeneration.</title>
        <authorList>
            <person name="Zhang X."/>
            <person name="Sun L."/>
            <person name="Yuan J."/>
            <person name="Sun Y."/>
            <person name="Gao Y."/>
            <person name="Zhang L."/>
            <person name="Li S."/>
            <person name="Dai H."/>
            <person name="Hamel J.F."/>
            <person name="Liu C."/>
            <person name="Yu Y."/>
            <person name="Liu S."/>
            <person name="Lin W."/>
            <person name="Guo K."/>
            <person name="Jin S."/>
            <person name="Xu P."/>
            <person name="Storey K.B."/>
            <person name="Huan P."/>
            <person name="Zhang T."/>
            <person name="Zhou Y."/>
            <person name="Zhang J."/>
            <person name="Lin C."/>
            <person name="Li X."/>
            <person name="Xing L."/>
            <person name="Huo D."/>
            <person name="Sun M."/>
            <person name="Wang L."/>
            <person name="Mercier A."/>
            <person name="Li F."/>
            <person name="Yang H."/>
            <person name="Xiang J."/>
        </authorList>
    </citation>
    <scope>NUCLEOTIDE SEQUENCE [LARGE SCALE GENOMIC DNA]</scope>
    <source>
        <strain evidence="2">Shaxun</strain>
        <tissue evidence="2">Muscle</tissue>
    </source>
</reference>
<sequence length="69" mass="8069">MTDHPVYDDVSDHDEHPNKDSPTDNVNAQDGYHTTLAICLKTSRMFEYWSATYNQRGKQRCKMFCKNIV</sequence>
<organism evidence="2 3">
    <name type="scientific">Stichopus japonicus</name>
    <name type="common">Sea cucumber</name>
    <dbReference type="NCBI Taxonomy" id="307972"/>
    <lineage>
        <taxon>Eukaryota</taxon>
        <taxon>Metazoa</taxon>
        <taxon>Echinodermata</taxon>
        <taxon>Eleutherozoa</taxon>
        <taxon>Echinozoa</taxon>
        <taxon>Holothuroidea</taxon>
        <taxon>Aspidochirotacea</taxon>
        <taxon>Aspidochirotida</taxon>
        <taxon>Stichopodidae</taxon>
        <taxon>Apostichopus</taxon>
    </lineage>
</organism>
<accession>A0A2G8KYX4</accession>